<feature type="region of interest" description="Disordered" evidence="1">
    <location>
        <begin position="346"/>
        <end position="367"/>
    </location>
</feature>
<organism evidence="4 5">
    <name type="scientific">Mycena pura</name>
    <dbReference type="NCBI Taxonomy" id="153505"/>
    <lineage>
        <taxon>Eukaryota</taxon>
        <taxon>Fungi</taxon>
        <taxon>Dikarya</taxon>
        <taxon>Basidiomycota</taxon>
        <taxon>Agaricomycotina</taxon>
        <taxon>Agaricomycetes</taxon>
        <taxon>Agaricomycetidae</taxon>
        <taxon>Agaricales</taxon>
        <taxon>Marasmiineae</taxon>
        <taxon>Mycenaceae</taxon>
        <taxon>Mycena</taxon>
    </lineage>
</organism>
<feature type="region of interest" description="Disordered" evidence="1">
    <location>
        <begin position="382"/>
        <end position="417"/>
    </location>
</feature>
<feature type="chain" id="PRO_5042158831" evidence="3">
    <location>
        <begin position="22"/>
        <end position="697"/>
    </location>
</feature>
<gene>
    <name evidence="4" type="ORF">GGX14DRAFT_671695</name>
</gene>
<keyword evidence="3" id="KW-0732">Signal</keyword>
<feature type="transmembrane region" description="Helical" evidence="2">
    <location>
        <begin position="536"/>
        <end position="558"/>
    </location>
</feature>
<proteinExistence type="predicted"/>
<comment type="caution">
    <text evidence="4">The sequence shown here is derived from an EMBL/GenBank/DDBJ whole genome shotgun (WGS) entry which is preliminary data.</text>
</comment>
<keyword evidence="2" id="KW-0472">Membrane</keyword>
<feature type="signal peptide" evidence="3">
    <location>
        <begin position="1"/>
        <end position="21"/>
    </location>
</feature>
<dbReference type="EMBL" id="JARJCW010000080">
    <property type="protein sequence ID" value="KAJ7197034.1"/>
    <property type="molecule type" value="Genomic_DNA"/>
</dbReference>
<feature type="transmembrane region" description="Helical" evidence="2">
    <location>
        <begin position="509"/>
        <end position="529"/>
    </location>
</feature>
<feature type="transmembrane region" description="Helical" evidence="2">
    <location>
        <begin position="76"/>
        <end position="102"/>
    </location>
</feature>
<evidence type="ECO:0000256" key="2">
    <source>
        <dbReference type="SAM" id="Phobius"/>
    </source>
</evidence>
<evidence type="ECO:0000256" key="1">
    <source>
        <dbReference type="SAM" id="MobiDB-lite"/>
    </source>
</evidence>
<feature type="transmembrane region" description="Helical" evidence="2">
    <location>
        <begin position="590"/>
        <end position="617"/>
    </location>
</feature>
<keyword evidence="5" id="KW-1185">Reference proteome</keyword>
<sequence>MVKPAAPFALTLCIPSSLALATPRGHLRMLAVQFQARTEDTPVVFGCAGAPSLRALETMPQPDSTSSPLLAWGDRAVLALAVLLLIFVMLNLGILFILLAFFRRQRRELLVIQLREARLYREFLQTEALRSSPPIPPPPLRGALYIIIVTFASTTLLALDWGLIRALWNMVYRLPLGLIAFYSLARVLPIDSELLFKSLSGRARQKEYHNFQFLASFLGPRLHGGYWSPDGNEVIPTAPSNICPFCDEIFVRKDQNLLVSHSSQYAYYSNQRVNEKTKRKLYWQYIATHYAHTGKALKKYLPEAHKLALVYLKWCALEALTSSESKAKIPFPLKHSQELANILKSLSESEDAEVESEDSPVLRPEEGPVMEVEAEAIALEPGETAQAGGSSQPMQGGSDDEKWSSFDPSGSGAAIETAAEESRKLRVALIAKVLAEKYCQQDAVDTSAEIDLPPAHSRTLDGLFWVVDVASLGSFLRYLNRLEEVRATILTDEQWRDHILRLVKEWEEFNLISTVLLSASAGILALPSISGVPRTAILISILSSFGSVTTGLYCISMYQLRTRDDRDSAGRTNELTIFNYNQYTSTHKGIAFILGLPMAFLVWSLIAFMTGILSYNIVGTEIAGHVSGVAYAVISVAAAVFLLIAIAFYSLTRLWGAASGQGSIVATISRIYQFVFWPAYLLKRRRSQWRSQSSNII</sequence>
<reference evidence="4" key="1">
    <citation type="submission" date="2023-03" db="EMBL/GenBank/DDBJ databases">
        <title>Massive genome expansion in bonnet fungi (Mycena s.s.) driven by repeated elements and novel gene families across ecological guilds.</title>
        <authorList>
            <consortium name="Lawrence Berkeley National Laboratory"/>
            <person name="Harder C.B."/>
            <person name="Miyauchi S."/>
            <person name="Viragh M."/>
            <person name="Kuo A."/>
            <person name="Thoen E."/>
            <person name="Andreopoulos B."/>
            <person name="Lu D."/>
            <person name="Skrede I."/>
            <person name="Drula E."/>
            <person name="Henrissat B."/>
            <person name="Morin E."/>
            <person name="Kohler A."/>
            <person name="Barry K."/>
            <person name="LaButti K."/>
            <person name="Morin E."/>
            <person name="Salamov A."/>
            <person name="Lipzen A."/>
            <person name="Mereny Z."/>
            <person name="Hegedus B."/>
            <person name="Baldrian P."/>
            <person name="Stursova M."/>
            <person name="Weitz H."/>
            <person name="Taylor A."/>
            <person name="Grigoriev I.V."/>
            <person name="Nagy L.G."/>
            <person name="Martin F."/>
            <person name="Kauserud H."/>
        </authorList>
    </citation>
    <scope>NUCLEOTIDE SEQUENCE</scope>
    <source>
        <strain evidence="4">9144</strain>
    </source>
</reference>
<evidence type="ECO:0000313" key="5">
    <source>
        <dbReference type="Proteomes" id="UP001219525"/>
    </source>
</evidence>
<keyword evidence="2" id="KW-0812">Transmembrane</keyword>
<evidence type="ECO:0000256" key="3">
    <source>
        <dbReference type="SAM" id="SignalP"/>
    </source>
</evidence>
<accession>A0AAD6Y538</accession>
<feature type="transmembrane region" description="Helical" evidence="2">
    <location>
        <begin position="629"/>
        <end position="651"/>
    </location>
</feature>
<feature type="compositionally biased region" description="Acidic residues" evidence="1">
    <location>
        <begin position="348"/>
        <end position="358"/>
    </location>
</feature>
<dbReference type="AlphaFoldDB" id="A0AAD6Y538"/>
<name>A0AAD6Y538_9AGAR</name>
<feature type="transmembrane region" description="Helical" evidence="2">
    <location>
        <begin position="143"/>
        <end position="164"/>
    </location>
</feature>
<feature type="transmembrane region" description="Helical" evidence="2">
    <location>
        <begin position="170"/>
        <end position="188"/>
    </location>
</feature>
<keyword evidence="2" id="KW-1133">Transmembrane helix</keyword>
<evidence type="ECO:0000313" key="4">
    <source>
        <dbReference type="EMBL" id="KAJ7197034.1"/>
    </source>
</evidence>
<dbReference type="Proteomes" id="UP001219525">
    <property type="component" value="Unassembled WGS sequence"/>
</dbReference>
<protein>
    <submittedName>
        <fullName evidence="4">Uncharacterized protein</fullName>
    </submittedName>
</protein>